<name>A0ABW1CSW4_9ACTN</name>
<accession>A0ABW1CSW4</accession>
<dbReference type="Proteomes" id="UP001596058">
    <property type="component" value="Unassembled WGS sequence"/>
</dbReference>
<reference evidence="3" key="1">
    <citation type="journal article" date="2019" name="Int. J. Syst. Evol. Microbiol.">
        <title>The Global Catalogue of Microorganisms (GCM) 10K type strain sequencing project: providing services to taxonomists for standard genome sequencing and annotation.</title>
        <authorList>
            <consortium name="The Broad Institute Genomics Platform"/>
            <consortium name="The Broad Institute Genome Sequencing Center for Infectious Disease"/>
            <person name="Wu L."/>
            <person name="Ma J."/>
        </authorList>
    </citation>
    <scope>NUCLEOTIDE SEQUENCE [LARGE SCALE GENOMIC DNA]</scope>
    <source>
        <strain evidence="3">CCUG 53903</strain>
    </source>
</reference>
<evidence type="ECO:0000313" key="2">
    <source>
        <dbReference type="EMBL" id="MFC5828267.1"/>
    </source>
</evidence>
<dbReference type="EMBL" id="JBHSPA010000036">
    <property type="protein sequence ID" value="MFC5828267.1"/>
    <property type="molecule type" value="Genomic_DNA"/>
</dbReference>
<keyword evidence="1" id="KW-0732">Signal</keyword>
<feature type="signal peptide" evidence="1">
    <location>
        <begin position="1"/>
        <end position="28"/>
    </location>
</feature>
<dbReference type="RefSeq" id="WP_379517772.1">
    <property type="nucleotide sequence ID" value="NZ_JBHSPA010000036.1"/>
</dbReference>
<evidence type="ECO:0008006" key="4">
    <source>
        <dbReference type="Google" id="ProtNLM"/>
    </source>
</evidence>
<proteinExistence type="predicted"/>
<evidence type="ECO:0000313" key="3">
    <source>
        <dbReference type="Proteomes" id="UP001596058"/>
    </source>
</evidence>
<protein>
    <recommendedName>
        <fullName evidence="4">Secreted protein</fullName>
    </recommendedName>
</protein>
<feature type="chain" id="PRO_5046399850" description="Secreted protein" evidence="1">
    <location>
        <begin position="29"/>
        <end position="170"/>
    </location>
</feature>
<gene>
    <name evidence="2" type="ORF">ACFPZ3_30740</name>
</gene>
<keyword evidence="3" id="KW-1185">Reference proteome</keyword>
<sequence>MNGSWRTTFTTAALLIGSALSGPGVARAAGPPPSPPPSLFASQAEYNRDWQAYAKLDRAKAAGHIKVTYTSLSNRAHVTGRLWDKDNRPIHLGGKCAYVRFQGRTIGGGWTTKREFGHCGANTFKPIDFTWQHVDAVRLVVCQTKWPLKQPLVPVPGTCGPLTYIYNILP</sequence>
<organism evidence="2 3">
    <name type="scientific">Nonomuraea insulae</name>
    <dbReference type="NCBI Taxonomy" id="1616787"/>
    <lineage>
        <taxon>Bacteria</taxon>
        <taxon>Bacillati</taxon>
        <taxon>Actinomycetota</taxon>
        <taxon>Actinomycetes</taxon>
        <taxon>Streptosporangiales</taxon>
        <taxon>Streptosporangiaceae</taxon>
        <taxon>Nonomuraea</taxon>
    </lineage>
</organism>
<comment type="caution">
    <text evidence="2">The sequence shown here is derived from an EMBL/GenBank/DDBJ whole genome shotgun (WGS) entry which is preliminary data.</text>
</comment>
<evidence type="ECO:0000256" key="1">
    <source>
        <dbReference type="SAM" id="SignalP"/>
    </source>
</evidence>